<evidence type="ECO:0000259" key="2">
    <source>
        <dbReference type="PROSITE" id="PS50937"/>
    </source>
</evidence>
<dbReference type="InterPro" id="IPR016024">
    <property type="entry name" value="ARM-type_fold"/>
</dbReference>
<dbReference type="Gene3D" id="1.10.1660.10">
    <property type="match status" value="1"/>
</dbReference>
<dbReference type="InterPro" id="IPR000551">
    <property type="entry name" value="MerR-type_HTH_dom"/>
</dbReference>
<dbReference type="SMART" id="SM00422">
    <property type="entry name" value="HTH_MERR"/>
    <property type="match status" value="1"/>
</dbReference>
<dbReference type="RefSeq" id="WP_247982036.1">
    <property type="nucleotide sequence ID" value="NZ_CP078076.1"/>
</dbReference>
<dbReference type="SUPFAM" id="SSF46955">
    <property type="entry name" value="Putative DNA-binding domain"/>
    <property type="match status" value="1"/>
</dbReference>
<dbReference type="PRINTS" id="PR00040">
    <property type="entry name" value="HTHMERR"/>
</dbReference>
<dbReference type="Gene3D" id="1.25.10.10">
    <property type="entry name" value="Leucine-rich Repeat Variant"/>
    <property type="match status" value="1"/>
</dbReference>
<organism evidence="3 4">
    <name type="scientific">Microbacterium sufflavum</name>
    <dbReference type="NCBI Taxonomy" id="2851649"/>
    <lineage>
        <taxon>Bacteria</taxon>
        <taxon>Bacillati</taxon>
        <taxon>Actinomycetota</taxon>
        <taxon>Actinomycetes</taxon>
        <taxon>Micrococcales</taxon>
        <taxon>Microbacteriaceae</taxon>
        <taxon>Microbacterium</taxon>
    </lineage>
</organism>
<dbReference type="PROSITE" id="PS50937">
    <property type="entry name" value="HTH_MERR_2"/>
    <property type="match status" value="1"/>
</dbReference>
<dbReference type="InterPro" id="IPR011989">
    <property type="entry name" value="ARM-like"/>
</dbReference>
<dbReference type="PANTHER" id="PTHR30204:SF93">
    <property type="entry name" value="HTH MERR-TYPE DOMAIN-CONTAINING PROTEIN"/>
    <property type="match status" value="1"/>
</dbReference>
<dbReference type="PANTHER" id="PTHR30204">
    <property type="entry name" value="REDOX-CYCLING DRUG-SENSING TRANSCRIPTIONAL ACTIVATOR SOXR"/>
    <property type="match status" value="1"/>
</dbReference>
<dbReference type="InterPro" id="IPR047057">
    <property type="entry name" value="MerR_fam"/>
</dbReference>
<keyword evidence="1 3" id="KW-0238">DNA-binding</keyword>
<dbReference type="PROSITE" id="PS00552">
    <property type="entry name" value="HTH_MERR_1"/>
    <property type="match status" value="1"/>
</dbReference>
<dbReference type="SUPFAM" id="SSF48371">
    <property type="entry name" value="ARM repeat"/>
    <property type="match status" value="1"/>
</dbReference>
<evidence type="ECO:0000313" key="3">
    <source>
        <dbReference type="EMBL" id="UPL09669.1"/>
    </source>
</evidence>
<protein>
    <submittedName>
        <fullName evidence="3">MerR family DNA-binding transcriptional regulator</fullName>
    </submittedName>
</protein>
<dbReference type="Proteomes" id="UP000831467">
    <property type="component" value="Chromosome"/>
</dbReference>
<evidence type="ECO:0000256" key="1">
    <source>
        <dbReference type="ARBA" id="ARBA00023125"/>
    </source>
</evidence>
<dbReference type="EMBL" id="CP078076">
    <property type="protein sequence ID" value="UPL09669.1"/>
    <property type="molecule type" value="Genomic_DNA"/>
</dbReference>
<evidence type="ECO:0000313" key="4">
    <source>
        <dbReference type="Proteomes" id="UP000831467"/>
    </source>
</evidence>
<dbReference type="Pfam" id="PF00376">
    <property type="entry name" value="MerR"/>
    <property type="match status" value="1"/>
</dbReference>
<dbReference type="GO" id="GO:0003677">
    <property type="term" value="F:DNA binding"/>
    <property type="evidence" value="ECO:0007669"/>
    <property type="project" value="UniProtKB-KW"/>
</dbReference>
<proteinExistence type="predicted"/>
<name>A0ABY4IAV2_9MICO</name>
<feature type="domain" description="HTH merR-type" evidence="2">
    <location>
        <begin position="1"/>
        <end position="69"/>
    </location>
</feature>
<accession>A0ABY4IAV2</accession>
<dbReference type="InterPro" id="IPR009061">
    <property type="entry name" value="DNA-bd_dom_put_sf"/>
</dbReference>
<reference evidence="3 4" key="1">
    <citation type="submission" date="2021-06" db="EMBL/GenBank/DDBJ databases">
        <title>Genome-based taxonomic framework of Microbacterium strains isolated from marine environment, the description of four new species and reclassification of four preexisting species.</title>
        <authorList>
            <person name="Lee S.D."/>
            <person name="Kim S.-M."/>
            <person name="Byeon Y.-S."/>
            <person name="Yang H.L."/>
            <person name="Kim I.S."/>
        </authorList>
    </citation>
    <scope>NUCLEOTIDE SEQUENCE [LARGE SCALE GENOMIC DNA]</scope>
    <source>
        <strain evidence="3 4">SSW1-51</strain>
    </source>
</reference>
<keyword evidence="4" id="KW-1185">Reference proteome</keyword>
<gene>
    <name evidence="3" type="ORF">KV394_00460</name>
</gene>
<sequence>MLIGEVAARSGISARMLRHYDRIGLLSPSERTAGGYRDYSDADLRRLFHIENLRSLGLPLADIPAAIADDARAPSDTIERLLHRTRARLAVLTELAERLEQVRSGEPRDWSDALRMVELLRGLEVPDASARQTLALTADADHASTTVLVAALLREDDLNTAGALLWAVARAGDDAVPTLERGLHDAEAARRHRAMRALEKLDTPRARAALGAPIEHPDREIAAAAARARGRDGDTAVIPRLVTDVAAGVDDVAAAEVLERLAEDPAAARTVAEHVQRAADGASVVARRRLAAALAGVRGLSADEALGGFARDEDRGVALTASALLARRT</sequence>